<gene>
    <name evidence="4" type="ORF">ENO08_02880</name>
</gene>
<keyword evidence="4" id="KW-0418">Kinase</keyword>
<proteinExistence type="predicted"/>
<dbReference type="PANTHER" id="PTHR43356:SF2">
    <property type="entry name" value="PHOSPHATE ACETYLTRANSFERASE"/>
    <property type="match status" value="1"/>
</dbReference>
<feature type="domain" description="Phosphate acetyl/butaryl transferase" evidence="3">
    <location>
        <begin position="5"/>
        <end position="139"/>
    </location>
</feature>
<dbReference type="PANTHER" id="PTHR43356">
    <property type="entry name" value="PHOSPHATE ACETYLTRANSFERASE"/>
    <property type="match status" value="1"/>
</dbReference>
<dbReference type="SUPFAM" id="SSF53659">
    <property type="entry name" value="Isocitrate/Isopropylmalate dehydrogenase-like"/>
    <property type="match status" value="1"/>
</dbReference>
<dbReference type="InterPro" id="IPR050500">
    <property type="entry name" value="Phos_Acetyltrans/Butyryltrans"/>
</dbReference>
<dbReference type="Proteomes" id="UP000886069">
    <property type="component" value="Unassembled WGS sequence"/>
</dbReference>
<protein>
    <submittedName>
        <fullName evidence="4">Butyrate kinase</fullName>
    </submittedName>
</protein>
<evidence type="ECO:0000313" key="4">
    <source>
        <dbReference type="EMBL" id="HER43383.1"/>
    </source>
</evidence>
<dbReference type="GO" id="GO:0016746">
    <property type="term" value="F:acyltransferase activity"/>
    <property type="evidence" value="ECO:0007669"/>
    <property type="project" value="UniProtKB-KW"/>
</dbReference>
<keyword evidence="1" id="KW-0808">Transferase</keyword>
<comment type="caution">
    <text evidence="4">The sequence shown here is derived from an EMBL/GenBank/DDBJ whole genome shotgun (WGS) entry which is preliminary data.</text>
</comment>
<reference evidence="4" key="1">
    <citation type="journal article" date="2020" name="mSystems">
        <title>Genome- and Community-Level Interaction Insights into Carbon Utilization and Element Cycling Functions of Hydrothermarchaeota in Hydrothermal Sediment.</title>
        <authorList>
            <person name="Zhou Z."/>
            <person name="Liu Y."/>
            <person name="Xu W."/>
            <person name="Pan J."/>
            <person name="Luo Z.H."/>
            <person name="Li M."/>
        </authorList>
    </citation>
    <scope>NUCLEOTIDE SEQUENCE [LARGE SCALE GENOMIC DNA]</scope>
    <source>
        <strain evidence="4">SpSt-1233</strain>
    </source>
</reference>
<dbReference type="EMBL" id="DSEC01000205">
    <property type="protein sequence ID" value="HER43383.1"/>
    <property type="molecule type" value="Genomic_DNA"/>
</dbReference>
<evidence type="ECO:0000256" key="1">
    <source>
        <dbReference type="ARBA" id="ARBA00022679"/>
    </source>
</evidence>
<name>A0A7V2F3F3_UNCEI</name>
<organism evidence="4">
    <name type="scientific">Eiseniibacteriota bacterium</name>
    <dbReference type="NCBI Taxonomy" id="2212470"/>
    <lineage>
        <taxon>Bacteria</taxon>
        <taxon>Candidatus Eiseniibacteriota</taxon>
    </lineage>
</organism>
<dbReference type="GO" id="GO:0016301">
    <property type="term" value="F:kinase activity"/>
    <property type="evidence" value="ECO:0007669"/>
    <property type="project" value="UniProtKB-KW"/>
</dbReference>
<accession>A0A7V2F3F3</accession>
<evidence type="ECO:0000256" key="2">
    <source>
        <dbReference type="ARBA" id="ARBA00023315"/>
    </source>
</evidence>
<dbReference type="AlphaFoldDB" id="A0A7V2F3F3"/>
<dbReference type="InterPro" id="IPR002505">
    <property type="entry name" value="PTA_PTB"/>
</dbReference>
<keyword evidence="2" id="KW-0012">Acyltransferase</keyword>
<feature type="non-terminal residue" evidence="4">
    <location>
        <position position="1"/>
    </location>
</feature>
<sequence>EMKKKILENALRVARYLNIVKPKVAIISAVETRNPSVESSMLAGELSDQYREREDCIVEGPLSLDVAIDPHSAREKKYPGLIKGNADILLMPDIESGNVVYKTLTVSSGAYLAGVVVGSGIPIILGSRGDSARTKLASISLGCLVAMKQGGLIPPE</sequence>
<dbReference type="Pfam" id="PF01515">
    <property type="entry name" value="PTA_PTB"/>
    <property type="match status" value="1"/>
</dbReference>
<dbReference type="Gene3D" id="3.40.718.10">
    <property type="entry name" value="Isopropylmalate Dehydrogenase"/>
    <property type="match status" value="1"/>
</dbReference>
<evidence type="ECO:0000259" key="3">
    <source>
        <dbReference type="Pfam" id="PF01515"/>
    </source>
</evidence>